<reference evidence="2" key="1">
    <citation type="journal article" date="2004" name="Nature">
        <title>Genome duplication in the teleost fish Tetraodon nigroviridis reveals the early vertebrate proto-karyotype.</title>
        <authorList>
            <person name="Jaillon O."/>
            <person name="Aury J.-M."/>
            <person name="Brunet F."/>
            <person name="Petit J.-L."/>
            <person name="Stange-Thomann N."/>
            <person name="Mauceli E."/>
            <person name="Bouneau L."/>
            <person name="Fischer C."/>
            <person name="Ozouf-Costaz C."/>
            <person name="Bernot A."/>
            <person name="Nicaud S."/>
            <person name="Jaffe D."/>
            <person name="Fisher S."/>
            <person name="Lutfalla G."/>
            <person name="Dossat C."/>
            <person name="Segurens B."/>
            <person name="Dasilva C."/>
            <person name="Salanoubat M."/>
            <person name="Levy M."/>
            <person name="Boudet N."/>
            <person name="Castellano S."/>
            <person name="Anthouard V."/>
            <person name="Jubin C."/>
            <person name="Castelli V."/>
            <person name="Katinka M."/>
            <person name="Vacherie B."/>
            <person name="Biemont C."/>
            <person name="Skalli Z."/>
            <person name="Cattolico L."/>
            <person name="Poulain J."/>
            <person name="De Berardinis V."/>
            <person name="Cruaud C."/>
            <person name="Duprat S."/>
            <person name="Brottier P."/>
            <person name="Coutanceau J.-P."/>
            <person name="Gouzy J."/>
            <person name="Parra G."/>
            <person name="Lardier G."/>
            <person name="Chapple C."/>
            <person name="McKernan K.J."/>
            <person name="McEwan P."/>
            <person name="Bosak S."/>
            <person name="Kellis M."/>
            <person name="Volff J.-N."/>
            <person name="Guigo R."/>
            <person name="Zody M.C."/>
            <person name="Mesirov J."/>
            <person name="Lindblad-Toh K."/>
            <person name="Birren B."/>
            <person name="Nusbaum C."/>
            <person name="Kahn D."/>
            <person name="Robinson-Rechavi M."/>
            <person name="Laudet V."/>
            <person name="Schachter V."/>
            <person name="Quetier F."/>
            <person name="Saurin W."/>
            <person name="Scarpelli C."/>
            <person name="Wincker P."/>
            <person name="Lander E.S."/>
            <person name="Weissenbach J."/>
            <person name="Roest Crollius H."/>
        </authorList>
    </citation>
    <scope>NUCLEOTIDE SEQUENCE [LARGE SCALE GENOMIC DNA]</scope>
</reference>
<dbReference type="EMBL" id="CAAE01015000">
    <property type="protein sequence ID" value="CAG08628.1"/>
    <property type="molecule type" value="Genomic_DNA"/>
</dbReference>
<dbReference type="AlphaFoldDB" id="Q4RSK4"/>
<proteinExistence type="predicted"/>
<evidence type="ECO:0000256" key="1">
    <source>
        <dbReference type="SAM" id="MobiDB-lite"/>
    </source>
</evidence>
<evidence type="ECO:0000313" key="2">
    <source>
        <dbReference type="EMBL" id="CAG08628.1"/>
    </source>
</evidence>
<reference evidence="2" key="2">
    <citation type="submission" date="2004-02" db="EMBL/GenBank/DDBJ databases">
        <authorList>
            <consortium name="Genoscope"/>
            <consortium name="Whitehead Institute Centre for Genome Research"/>
        </authorList>
    </citation>
    <scope>NUCLEOTIDE SEQUENCE</scope>
</reference>
<feature type="compositionally biased region" description="Acidic residues" evidence="1">
    <location>
        <begin position="1"/>
        <end position="19"/>
    </location>
</feature>
<name>Q4RSK4_TETNG</name>
<protein>
    <submittedName>
        <fullName evidence="2">Chromosome 13 SCAF15000, whole genome shotgun sequence</fullName>
    </submittedName>
</protein>
<accession>Q4RSK4</accession>
<dbReference type="OrthoDB" id="9909819at2759"/>
<organism evidence="2">
    <name type="scientific">Tetraodon nigroviridis</name>
    <name type="common">Spotted green pufferfish</name>
    <name type="synonym">Chelonodon nigroviridis</name>
    <dbReference type="NCBI Taxonomy" id="99883"/>
    <lineage>
        <taxon>Eukaryota</taxon>
        <taxon>Metazoa</taxon>
        <taxon>Chordata</taxon>
        <taxon>Craniata</taxon>
        <taxon>Vertebrata</taxon>
        <taxon>Euteleostomi</taxon>
        <taxon>Actinopterygii</taxon>
        <taxon>Neopterygii</taxon>
        <taxon>Teleostei</taxon>
        <taxon>Neoteleostei</taxon>
        <taxon>Acanthomorphata</taxon>
        <taxon>Eupercaria</taxon>
        <taxon>Tetraodontiformes</taxon>
        <taxon>Tetradontoidea</taxon>
        <taxon>Tetraodontidae</taxon>
        <taxon>Tetraodon</taxon>
    </lineage>
</organism>
<feature type="non-terminal residue" evidence="2">
    <location>
        <position position="1"/>
    </location>
</feature>
<dbReference type="KEGG" id="tng:GSTEN00029650G001"/>
<sequence>PEPEEEILGSDDEEQEDPADYCKGQTETAPNPPAQTPSRSCLPHPASE</sequence>
<feature type="region of interest" description="Disordered" evidence="1">
    <location>
        <begin position="1"/>
        <end position="48"/>
    </location>
</feature>
<gene>
    <name evidence="2" type="ORF">GSTENG00029650001</name>
</gene>